<dbReference type="GO" id="GO:0004107">
    <property type="term" value="F:chorismate synthase activity"/>
    <property type="evidence" value="ECO:0007669"/>
    <property type="project" value="UniProtKB-UniRule"/>
</dbReference>
<evidence type="ECO:0000256" key="4">
    <source>
        <dbReference type="ARBA" id="ARBA00022605"/>
    </source>
</evidence>
<dbReference type="RefSeq" id="WP_053603174.1">
    <property type="nucleotide sequence ID" value="NZ_CP012600.1"/>
</dbReference>
<dbReference type="EC" id="4.2.3.5" evidence="3 11"/>
<dbReference type="Gene3D" id="3.60.150.10">
    <property type="entry name" value="Chorismate synthase AroC"/>
    <property type="match status" value="1"/>
</dbReference>
<feature type="binding site" evidence="11">
    <location>
        <position position="298"/>
    </location>
    <ligand>
        <name>FMN</name>
        <dbReference type="ChEBI" id="CHEBI:58210"/>
    </ligand>
</feature>
<sequence length="390" mass="42699">MRYLTAGESHGPQLTAIIEGVPAGLYITNEDINFELSRRQKGHGRGRRMQIEKDQVQIMSGIRHGKTLGSPVALVVENKDWTHWTKIMGAEPITEEQEKEMKRQISRPRPGHADLNGAIKYNHRDIRNVLERSSARETTIRVAAGAVAKKILSELGITVAGHVLEIGGVKAEKAEYANLEELKEVTENSPVRCFDEEAEAKMMKAIDDAKAAGDSIGGVVEVIVEGMPVGVGSYTHYDRKLDSKLAGAVLSINAFKGVEFGIGFEAARKNGSEVHDEIVWDEEKGYTRSTNRLGGLEGGMSTGMPIVVRGVMKPIPTLYKPLKSVDIESKEPFSASIERSDSCAVPAASVVAEAVVAWEIASSIVEQFGVDRMDLISENVEAMREWARKF</sequence>
<evidence type="ECO:0000313" key="13">
    <source>
        <dbReference type="EMBL" id="ALC81417.1"/>
    </source>
</evidence>
<evidence type="ECO:0000313" key="14">
    <source>
        <dbReference type="Proteomes" id="UP000067625"/>
    </source>
</evidence>
<gene>
    <name evidence="11" type="primary">aroC</name>
    <name evidence="13" type="ORF">AM592_07265</name>
</gene>
<reference evidence="13 14" key="2">
    <citation type="journal article" date="2016" name="Int. J. Syst. Evol. Microbiol.">
        <title>Bacillus gobiensis sp. nov., isolated from a soil sample.</title>
        <authorList>
            <person name="Liu B."/>
            <person name="Liu G.H."/>
            <person name="Cetin S."/>
            <person name="Schumann P."/>
            <person name="Pan Z.Z."/>
            <person name="Chen Q.Q."/>
        </authorList>
    </citation>
    <scope>NUCLEOTIDE SEQUENCE [LARGE SCALE GENOMIC DNA]</scope>
    <source>
        <strain evidence="13 14">FJAT-4402</strain>
    </source>
</reference>
<comment type="subunit">
    <text evidence="11">Homotetramer.</text>
</comment>
<dbReference type="GO" id="GO:0010181">
    <property type="term" value="F:FMN binding"/>
    <property type="evidence" value="ECO:0007669"/>
    <property type="project" value="TreeGrafter"/>
</dbReference>
<name>A0A0M4FJ39_9BACI</name>
<dbReference type="HAMAP" id="MF_00300">
    <property type="entry name" value="Chorismate_synth"/>
    <property type="match status" value="1"/>
</dbReference>
<feature type="binding site" evidence="11">
    <location>
        <position position="45"/>
    </location>
    <ligand>
        <name>NADP(+)</name>
        <dbReference type="ChEBI" id="CHEBI:58349"/>
    </ligand>
</feature>
<dbReference type="EMBL" id="CP012600">
    <property type="protein sequence ID" value="ALC81417.1"/>
    <property type="molecule type" value="Genomic_DNA"/>
</dbReference>
<dbReference type="GO" id="GO:0009073">
    <property type="term" value="P:aromatic amino acid family biosynthetic process"/>
    <property type="evidence" value="ECO:0007669"/>
    <property type="project" value="UniProtKB-KW"/>
</dbReference>
<dbReference type="STRING" id="1441095.AM592_07265"/>
<dbReference type="PROSITE" id="PS00789">
    <property type="entry name" value="CHORISMATE_SYNTHASE_3"/>
    <property type="match status" value="1"/>
</dbReference>
<comment type="function">
    <text evidence="11">Catalyzes the anti-1,4-elimination of the C-3 phosphate and the C-6 proR hydrogen from 5-enolpyruvylshikimate-3-phosphate (EPSP) to yield chorismate, which is the branch point compound that serves as the starting substrate for the three terminal pathways of aromatic amino acid biosynthesis. This reaction introduces a second double bond into the aromatic ring system.</text>
</comment>
<evidence type="ECO:0000256" key="7">
    <source>
        <dbReference type="ARBA" id="ARBA00022827"/>
    </source>
</evidence>
<keyword evidence="5 11" id="KW-0285">Flavoprotein</keyword>
<dbReference type="PATRIC" id="fig|1441095.3.peg.1603"/>
<reference evidence="14" key="1">
    <citation type="submission" date="2015-08" db="EMBL/GenBank/DDBJ databases">
        <title>Genome sequencing project for genomic taxonomy and phylogenomics of Bacillus-like bacteria.</title>
        <authorList>
            <person name="Liu B."/>
            <person name="Wang J."/>
            <person name="Zhu Y."/>
            <person name="Liu G."/>
            <person name="Chen Q."/>
            <person name="Chen Z."/>
            <person name="Lan J."/>
            <person name="Che J."/>
            <person name="Ge C."/>
            <person name="Shi H."/>
            <person name="Pan Z."/>
            <person name="Liu X."/>
        </authorList>
    </citation>
    <scope>NUCLEOTIDE SEQUENCE [LARGE SCALE GENOMIC DNA]</scope>
    <source>
        <strain evidence="14">FJAT-4402</strain>
    </source>
</reference>
<dbReference type="InterPro" id="IPR000453">
    <property type="entry name" value="Chorismate_synth"/>
</dbReference>
<dbReference type="GO" id="GO:0005829">
    <property type="term" value="C:cytosol"/>
    <property type="evidence" value="ECO:0007669"/>
    <property type="project" value="TreeGrafter"/>
</dbReference>
<accession>A0A0M4FJ39</accession>
<feature type="binding site" evidence="11">
    <location>
        <position position="39"/>
    </location>
    <ligand>
        <name>NADP(+)</name>
        <dbReference type="ChEBI" id="CHEBI:58349"/>
    </ligand>
</feature>
<keyword evidence="6 11" id="KW-0288">FMN</keyword>
<organism evidence="13 14">
    <name type="scientific">Bacillus gobiensis</name>
    <dbReference type="NCBI Taxonomy" id="1441095"/>
    <lineage>
        <taxon>Bacteria</taxon>
        <taxon>Bacillati</taxon>
        <taxon>Bacillota</taxon>
        <taxon>Bacilli</taxon>
        <taxon>Bacillales</taxon>
        <taxon>Bacillaceae</taxon>
        <taxon>Bacillus</taxon>
    </lineage>
</organism>
<evidence type="ECO:0000256" key="6">
    <source>
        <dbReference type="ARBA" id="ARBA00022643"/>
    </source>
</evidence>
<dbReference type="UniPathway" id="UPA00053">
    <property type="reaction ID" value="UER00090"/>
</dbReference>
<dbReference type="PIRSF" id="PIRSF001456">
    <property type="entry name" value="Chorismate_synth"/>
    <property type="match status" value="1"/>
</dbReference>
<evidence type="ECO:0000256" key="10">
    <source>
        <dbReference type="ARBA" id="ARBA00023239"/>
    </source>
</evidence>
<comment type="pathway">
    <text evidence="1 11 12">Metabolic intermediate biosynthesis; chorismate biosynthesis; chorismate from D-erythrose 4-phosphate and phosphoenolpyruvate: step 7/7.</text>
</comment>
<feature type="binding site" evidence="11">
    <location>
        <position position="339"/>
    </location>
    <ligand>
        <name>FMN</name>
        <dbReference type="ChEBI" id="CHEBI:58210"/>
    </ligand>
</feature>
<keyword evidence="8 11" id="KW-0521">NADP</keyword>
<dbReference type="Pfam" id="PF01264">
    <property type="entry name" value="Chorismate_synt"/>
    <property type="match status" value="1"/>
</dbReference>
<evidence type="ECO:0000256" key="8">
    <source>
        <dbReference type="ARBA" id="ARBA00022857"/>
    </source>
</evidence>
<dbReference type="NCBIfam" id="NF003793">
    <property type="entry name" value="PRK05382.1"/>
    <property type="match status" value="1"/>
</dbReference>
<feature type="binding site" evidence="11">
    <location>
        <begin position="313"/>
        <end position="317"/>
    </location>
    <ligand>
        <name>FMN</name>
        <dbReference type="ChEBI" id="CHEBI:58210"/>
    </ligand>
</feature>
<keyword evidence="14" id="KW-1185">Reference proteome</keyword>
<dbReference type="NCBIfam" id="TIGR00033">
    <property type="entry name" value="aroC"/>
    <property type="match status" value="1"/>
</dbReference>
<evidence type="ECO:0000256" key="2">
    <source>
        <dbReference type="ARBA" id="ARBA00008014"/>
    </source>
</evidence>
<feature type="binding site" evidence="11">
    <location>
        <begin position="132"/>
        <end position="134"/>
    </location>
    <ligand>
        <name>FMN</name>
        <dbReference type="ChEBI" id="CHEBI:58210"/>
    </ligand>
</feature>
<dbReference type="PANTHER" id="PTHR21085:SF0">
    <property type="entry name" value="CHORISMATE SYNTHASE"/>
    <property type="match status" value="1"/>
</dbReference>
<dbReference type="GO" id="GO:0008652">
    <property type="term" value="P:amino acid biosynthetic process"/>
    <property type="evidence" value="ECO:0007669"/>
    <property type="project" value="UniProtKB-KW"/>
</dbReference>
<dbReference type="PROSITE" id="PS00787">
    <property type="entry name" value="CHORISMATE_SYNTHASE_1"/>
    <property type="match status" value="1"/>
</dbReference>
<dbReference type="InterPro" id="IPR035904">
    <property type="entry name" value="Chorismate_synth_AroC_sf"/>
</dbReference>
<proteinExistence type="inferred from homology"/>
<evidence type="ECO:0000256" key="1">
    <source>
        <dbReference type="ARBA" id="ARBA00005044"/>
    </source>
</evidence>
<dbReference type="AlphaFoldDB" id="A0A0M4FJ39"/>
<keyword evidence="9 11" id="KW-0057">Aromatic amino acid biosynthesis</keyword>
<feature type="binding site" evidence="11">
    <location>
        <begin position="253"/>
        <end position="254"/>
    </location>
    <ligand>
        <name>FMN</name>
        <dbReference type="ChEBI" id="CHEBI:58210"/>
    </ligand>
</feature>
<dbReference type="SUPFAM" id="SSF103263">
    <property type="entry name" value="Chorismate synthase, AroC"/>
    <property type="match status" value="1"/>
</dbReference>
<evidence type="ECO:0000256" key="11">
    <source>
        <dbReference type="HAMAP-Rule" id="MF_00300"/>
    </source>
</evidence>
<comment type="cofactor">
    <cofactor evidence="11 12">
        <name>FMNH2</name>
        <dbReference type="ChEBI" id="CHEBI:57618"/>
    </cofactor>
    <text evidence="11 12">Reduced FMN (FMNH(2)).</text>
</comment>
<dbReference type="FunFam" id="3.60.150.10:FF:000002">
    <property type="entry name" value="Chorismate synthase"/>
    <property type="match status" value="1"/>
</dbReference>
<dbReference type="OrthoDB" id="9771806at2"/>
<dbReference type="GO" id="GO:0009423">
    <property type="term" value="P:chorismate biosynthetic process"/>
    <property type="evidence" value="ECO:0007669"/>
    <property type="project" value="UniProtKB-UniRule"/>
</dbReference>
<keyword evidence="7 11" id="KW-0274">FAD</keyword>
<dbReference type="Proteomes" id="UP000067625">
    <property type="component" value="Chromosome"/>
</dbReference>
<dbReference type="PROSITE" id="PS00788">
    <property type="entry name" value="CHORISMATE_SYNTHASE_2"/>
    <property type="match status" value="1"/>
</dbReference>
<evidence type="ECO:0000256" key="5">
    <source>
        <dbReference type="ARBA" id="ARBA00022630"/>
    </source>
</evidence>
<dbReference type="InterPro" id="IPR020541">
    <property type="entry name" value="Chorismate_synthase_CS"/>
</dbReference>
<comment type="similarity">
    <text evidence="2 11 12">Belongs to the chorismate synthase family.</text>
</comment>
<evidence type="ECO:0000256" key="3">
    <source>
        <dbReference type="ARBA" id="ARBA00013036"/>
    </source>
</evidence>
<keyword evidence="10 11" id="KW-0456">Lyase</keyword>
<comment type="catalytic activity">
    <reaction evidence="11 12">
        <text>5-O-(1-carboxyvinyl)-3-phosphoshikimate = chorismate + phosphate</text>
        <dbReference type="Rhea" id="RHEA:21020"/>
        <dbReference type="ChEBI" id="CHEBI:29748"/>
        <dbReference type="ChEBI" id="CHEBI:43474"/>
        <dbReference type="ChEBI" id="CHEBI:57701"/>
        <dbReference type="EC" id="4.2.3.5"/>
    </reaction>
</comment>
<protein>
    <recommendedName>
        <fullName evidence="3 11">Chorismate synthase</fullName>
        <shortName evidence="11">CS</shortName>
        <ecNumber evidence="3 11">4.2.3.5</ecNumber>
    </recommendedName>
    <alternativeName>
        <fullName evidence="11">5-enolpyruvylshikimate-3-phosphate phospholyase</fullName>
    </alternativeName>
</protein>
<dbReference type="PANTHER" id="PTHR21085">
    <property type="entry name" value="CHORISMATE SYNTHASE"/>
    <property type="match status" value="1"/>
</dbReference>
<dbReference type="CDD" id="cd07304">
    <property type="entry name" value="Chorismate_synthase"/>
    <property type="match status" value="1"/>
</dbReference>
<evidence type="ECO:0000256" key="9">
    <source>
        <dbReference type="ARBA" id="ARBA00023141"/>
    </source>
</evidence>
<evidence type="ECO:0000256" key="12">
    <source>
        <dbReference type="RuleBase" id="RU000605"/>
    </source>
</evidence>
<keyword evidence="4 11" id="KW-0028">Amino-acid biosynthesis</keyword>